<dbReference type="PROSITE" id="PS51263">
    <property type="entry name" value="ADF_H"/>
    <property type="match status" value="1"/>
</dbReference>
<evidence type="ECO:0000256" key="4">
    <source>
        <dbReference type="ARBA" id="ARBA00023203"/>
    </source>
</evidence>
<name>A0A9W8DMH9_9FUNG</name>
<dbReference type="EMBL" id="JANBPT010001078">
    <property type="protein sequence ID" value="KAJ1910233.1"/>
    <property type="molecule type" value="Genomic_DNA"/>
</dbReference>
<dbReference type="AlphaFoldDB" id="A0A9W8DMH9"/>
<keyword evidence="8" id="KW-1185">Reference proteome</keyword>
<dbReference type="SUPFAM" id="SSF55753">
    <property type="entry name" value="Actin depolymerizing proteins"/>
    <property type="match status" value="1"/>
</dbReference>
<dbReference type="PANTHER" id="PTHR11913">
    <property type="entry name" value="COFILIN-RELATED"/>
    <property type="match status" value="1"/>
</dbReference>
<evidence type="ECO:0000313" key="8">
    <source>
        <dbReference type="Proteomes" id="UP001150569"/>
    </source>
</evidence>
<dbReference type="OrthoDB" id="10249245at2759"/>
<comment type="subcellular location">
    <subcellularLocation>
        <location evidence="1">Nucleus matrix</location>
    </subcellularLocation>
</comment>
<evidence type="ECO:0000259" key="6">
    <source>
        <dbReference type="PROSITE" id="PS51263"/>
    </source>
</evidence>
<dbReference type="GO" id="GO:0003779">
    <property type="term" value="F:actin binding"/>
    <property type="evidence" value="ECO:0007669"/>
    <property type="project" value="UniProtKB-KW"/>
</dbReference>
<evidence type="ECO:0000256" key="3">
    <source>
        <dbReference type="ARBA" id="ARBA00015630"/>
    </source>
</evidence>
<sequence>MVDLRIRQTASSGVTVHPDCLSEYQNLKTKRSVRYVIYKVSDDKTQIVVDQAASTDYDEFIKALPERDCRYGVYDFEYEKPGEGKRNKICFIFWSPDEAPIRSKMVYASSKDAIRRSLEGIGAEVQATDFSEVSYEAVLEKASRHTR</sequence>
<dbReference type="GO" id="GO:0016363">
    <property type="term" value="C:nuclear matrix"/>
    <property type="evidence" value="ECO:0007669"/>
    <property type="project" value="UniProtKB-SubCell"/>
</dbReference>
<feature type="domain" description="ADF-H" evidence="6">
    <location>
        <begin position="11"/>
        <end position="143"/>
    </location>
</feature>
<dbReference type="InterPro" id="IPR017904">
    <property type="entry name" value="ADF/Cofilin"/>
</dbReference>
<comment type="caution">
    <text evidence="7">The sequence shown here is derived from an EMBL/GenBank/DDBJ whole genome shotgun (WGS) entry which is preliminary data.</text>
</comment>
<dbReference type="InterPro" id="IPR002108">
    <property type="entry name" value="ADF-H"/>
</dbReference>
<evidence type="ECO:0000256" key="5">
    <source>
        <dbReference type="ARBA" id="ARBA00032427"/>
    </source>
</evidence>
<comment type="similarity">
    <text evidence="2">Belongs to the actin-binding proteins ADF family.</text>
</comment>
<dbReference type="CDD" id="cd11286">
    <property type="entry name" value="ADF_cofilin_like"/>
    <property type="match status" value="1"/>
</dbReference>
<dbReference type="SMART" id="SM00102">
    <property type="entry name" value="ADF"/>
    <property type="match status" value="1"/>
</dbReference>
<proteinExistence type="inferred from homology"/>
<organism evidence="7 8">
    <name type="scientific">Tieghemiomyces parasiticus</name>
    <dbReference type="NCBI Taxonomy" id="78921"/>
    <lineage>
        <taxon>Eukaryota</taxon>
        <taxon>Fungi</taxon>
        <taxon>Fungi incertae sedis</taxon>
        <taxon>Zoopagomycota</taxon>
        <taxon>Kickxellomycotina</taxon>
        <taxon>Dimargaritomycetes</taxon>
        <taxon>Dimargaritales</taxon>
        <taxon>Dimargaritaceae</taxon>
        <taxon>Tieghemiomyces</taxon>
    </lineage>
</organism>
<gene>
    <name evidence="7" type="primary">COF1_2</name>
    <name evidence="7" type="ORF">IWQ60_010759</name>
</gene>
<keyword evidence="4" id="KW-0009">Actin-binding</keyword>
<dbReference type="Proteomes" id="UP001150569">
    <property type="component" value="Unassembled WGS sequence"/>
</dbReference>
<dbReference type="GO" id="GO:0015629">
    <property type="term" value="C:actin cytoskeleton"/>
    <property type="evidence" value="ECO:0007669"/>
    <property type="project" value="InterPro"/>
</dbReference>
<dbReference type="Gene3D" id="3.40.20.10">
    <property type="entry name" value="Severin"/>
    <property type="match status" value="1"/>
</dbReference>
<evidence type="ECO:0000313" key="7">
    <source>
        <dbReference type="EMBL" id="KAJ1910233.1"/>
    </source>
</evidence>
<dbReference type="GO" id="GO:0030042">
    <property type="term" value="P:actin filament depolymerization"/>
    <property type="evidence" value="ECO:0007669"/>
    <property type="project" value="InterPro"/>
</dbReference>
<dbReference type="Pfam" id="PF00241">
    <property type="entry name" value="Cofilin_ADF"/>
    <property type="match status" value="1"/>
</dbReference>
<evidence type="ECO:0000256" key="2">
    <source>
        <dbReference type="ARBA" id="ARBA00006844"/>
    </source>
</evidence>
<dbReference type="InterPro" id="IPR029006">
    <property type="entry name" value="ADF-H/Gelsolin-like_dom_sf"/>
</dbReference>
<protein>
    <recommendedName>
        <fullName evidence="3">Cofilin</fullName>
    </recommendedName>
    <alternativeName>
        <fullName evidence="5">Actin-depolymerizing factor 1</fullName>
    </alternativeName>
</protein>
<evidence type="ECO:0000256" key="1">
    <source>
        <dbReference type="ARBA" id="ARBA00004109"/>
    </source>
</evidence>
<reference evidence="7" key="1">
    <citation type="submission" date="2022-07" db="EMBL/GenBank/DDBJ databases">
        <title>Phylogenomic reconstructions and comparative analyses of Kickxellomycotina fungi.</title>
        <authorList>
            <person name="Reynolds N.K."/>
            <person name="Stajich J.E."/>
            <person name="Barry K."/>
            <person name="Grigoriev I.V."/>
            <person name="Crous P."/>
            <person name="Smith M.E."/>
        </authorList>
    </citation>
    <scope>NUCLEOTIDE SEQUENCE</scope>
    <source>
        <strain evidence="7">RSA 861</strain>
    </source>
</reference>
<accession>A0A9W8DMH9</accession>